<evidence type="ECO:0000313" key="2">
    <source>
        <dbReference type="EMBL" id="MEH0096743.1"/>
    </source>
</evidence>
<proteinExistence type="predicted"/>
<accession>A0ABU7ZNZ9</accession>
<keyword evidence="3" id="KW-1185">Reference proteome</keyword>
<dbReference type="Proteomes" id="UP001380822">
    <property type="component" value="Unassembled WGS sequence"/>
</dbReference>
<evidence type="ECO:0008006" key="4">
    <source>
        <dbReference type="Google" id="ProtNLM"/>
    </source>
</evidence>
<reference evidence="2 3" key="1">
    <citation type="submission" date="2024-02" db="EMBL/GenBank/DDBJ databases">
        <title>A new putative Pannonibacter species isolated from two cases of bloodstream infections in paediatric patients.</title>
        <authorList>
            <person name="Castellana S."/>
            <person name="De Laurentiis V."/>
            <person name="Grassi M."/>
            <person name="De Leonardis F."/>
            <person name="Mosca A."/>
            <person name="De Carlo C."/>
            <person name="Sparapano E."/>
            <person name="Ronga L."/>
            <person name="Santacroce L."/>
            <person name="Chironna M."/>
            <person name="De Robertis A."/>
            <person name="Bianco A."/>
            <person name="Del Sambro L."/>
            <person name="Capozzi L."/>
            <person name="Parisi A."/>
        </authorList>
    </citation>
    <scope>NUCLEOTIDE SEQUENCE [LARGE SCALE GENOMIC DNA]</scope>
    <source>
        <strain evidence="2 3">Pt2</strain>
    </source>
</reference>
<dbReference type="RefSeq" id="WP_334251754.1">
    <property type="nucleotide sequence ID" value="NZ_JBAKBE010000005.1"/>
</dbReference>
<evidence type="ECO:0000313" key="3">
    <source>
        <dbReference type="Proteomes" id="UP001380822"/>
    </source>
</evidence>
<name>A0ABU7ZNZ9_9HYPH</name>
<dbReference type="SUPFAM" id="SSF50199">
    <property type="entry name" value="Staphylococcal nuclease"/>
    <property type="match status" value="1"/>
</dbReference>
<feature type="chain" id="PRO_5046748381" description="Endonuclease YncB, thermonuclease family" evidence="1">
    <location>
        <begin position="41"/>
        <end position="288"/>
    </location>
</feature>
<evidence type="ECO:0000256" key="1">
    <source>
        <dbReference type="SAM" id="SignalP"/>
    </source>
</evidence>
<sequence>MQANAVMRLGEYVRCRVGRAALICGLGVLPLSFAAPVAQAAGLPSELACHGSAGKAEAVRLASVSDAGELTLDDGRRVVLAGVWLAPPGRDALKDMLAPGTELILRDAAPKDRWGREAAQVDAPGGWLQGRLLADGLAFVSPPVKDRGDGSPQVSAECLRELQLRESVARKKLGSDWGEGVRLRSGDLAGLLERTGLFTIVEGPVVSLGKSGKTRYLNFGRHWSSDFTVTIDTRLDAELAAKGIPPEALEGRWVRVTGILQDRNGPMLEIADPVQIEVLARDRMSGGE</sequence>
<keyword evidence="1" id="KW-0732">Signal</keyword>
<gene>
    <name evidence="2" type="ORF">V6L76_10785</name>
</gene>
<dbReference type="EMBL" id="JBAKBE010000005">
    <property type="protein sequence ID" value="MEH0096743.1"/>
    <property type="molecule type" value="Genomic_DNA"/>
</dbReference>
<feature type="signal peptide" evidence="1">
    <location>
        <begin position="1"/>
        <end position="40"/>
    </location>
</feature>
<dbReference type="InterPro" id="IPR035437">
    <property type="entry name" value="SNase_OB-fold_sf"/>
</dbReference>
<comment type="caution">
    <text evidence="2">The sequence shown here is derived from an EMBL/GenBank/DDBJ whole genome shotgun (WGS) entry which is preliminary data.</text>
</comment>
<protein>
    <recommendedName>
        <fullName evidence="4">Endonuclease YncB, thermonuclease family</fullName>
    </recommendedName>
</protein>
<organism evidence="2 3">
    <name type="scientific">Pannonibacter anstelovis</name>
    <dbReference type="NCBI Taxonomy" id="3121537"/>
    <lineage>
        <taxon>Bacteria</taxon>
        <taxon>Pseudomonadati</taxon>
        <taxon>Pseudomonadota</taxon>
        <taxon>Alphaproteobacteria</taxon>
        <taxon>Hyphomicrobiales</taxon>
        <taxon>Stappiaceae</taxon>
        <taxon>Pannonibacter</taxon>
    </lineage>
</organism>